<reference evidence="6" key="1">
    <citation type="submission" date="2021-02" db="EMBL/GenBank/DDBJ databases">
        <authorList>
            <person name="Nowell W R."/>
        </authorList>
    </citation>
    <scope>NUCLEOTIDE SEQUENCE</scope>
</reference>
<dbReference type="Pfam" id="PF00051">
    <property type="entry name" value="Kringle"/>
    <property type="match status" value="1"/>
</dbReference>
<dbReference type="PANTHER" id="PTHR24261">
    <property type="entry name" value="PLASMINOGEN-RELATED"/>
    <property type="match status" value="1"/>
</dbReference>
<evidence type="ECO:0000256" key="3">
    <source>
        <dbReference type="PROSITE-ProRule" id="PRU00121"/>
    </source>
</evidence>
<dbReference type="PROSITE" id="PS51996">
    <property type="entry name" value="TR_MART"/>
    <property type="match status" value="1"/>
</dbReference>
<name>A0A814TUW4_ADIRI</name>
<dbReference type="OrthoDB" id="272018at2759"/>
<organism evidence="6 7">
    <name type="scientific">Adineta ricciae</name>
    <name type="common">Rotifer</name>
    <dbReference type="NCBI Taxonomy" id="249248"/>
    <lineage>
        <taxon>Eukaryota</taxon>
        <taxon>Metazoa</taxon>
        <taxon>Spiralia</taxon>
        <taxon>Gnathifera</taxon>
        <taxon>Rotifera</taxon>
        <taxon>Eurotatoria</taxon>
        <taxon>Bdelloidea</taxon>
        <taxon>Adinetida</taxon>
        <taxon>Adinetidae</taxon>
        <taxon>Adineta</taxon>
    </lineage>
</organism>
<dbReference type="PANTHER" id="PTHR24261:SF7">
    <property type="entry name" value="KRINGLE DOMAIN-CONTAINING PROTEIN"/>
    <property type="match status" value="1"/>
</dbReference>
<gene>
    <name evidence="6" type="ORF">EDS130_LOCUS23354</name>
</gene>
<dbReference type="Pfam" id="PF23265">
    <property type="entry name" value="Ig-like_KY"/>
    <property type="match status" value="1"/>
</dbReference>
<dbReference type="SUPFAM" id="SSF56399">
    <property type="entry name" value="ADP-ribosylation"/>
    <property type="match status" value="1"/>
</dbReference>
<protein>
    <recommendedName>
        <fullName evidence="5">Kringle domain-containing protein</fullName>
    </recommendedName>
</protein>
<dbReference type="InterPro" id="IPR000001">
    <property type="entry name" value="Kringle"/>
</dbReference>
<evidence type="ECO:0000256" key="1">
    <source>
        <dbReference type="ARBA" id="ARBA00022572"/>
    </source>
</evidence>
<dbReference type="InterPro" id="IPR038178">
    <property type="entry name" value="Kringle_sf"/>
</dbReference>
<dbReference type="Gene3D" id="3.90.176.10">
    <property type="entry name" value="Toxin ADP-ribosyltransferase, Chain A, domain 1"/>
    <property type="match status" value="1"/>
</dbReference>
<proteinExistence type="predicted"/>
<dbReference type="PROSITE" id="PS50070">
    <property type="entry name" value="KRINGLE_2"/>
    <property type="match status" value="1"/>
</dbReference>
<evidence type="ECO:0000256" key="4">
    <source>
        <dbReference type="SAM" id="MobiDB-lite"/>
    </source>
</evidence>
<dbReference type="InterPro" id="IPR050759">
    <property type="entry name" value="Serine_protease_kringle"/>
</dbReference>
<dbReference type="EMBL" id="CAJNOJ010000127">
    <property type="protein sequence ID" value="CAF1164882.1"/>
    <property type="molecule type" value="Genomic_DNA"/>
</dbReference>
<evidence type="ECO:0000313" key="7">
    <source>
        <dbReference type="Proteomes" id="UP000663852"/>
    </source>
</evidence>
<dbReference type="CDD" id="cd00108">
    <property type="entry name" value="KR"/>
    <property type="match status" value="1"/>
</dbReference>
<accession>A0A814TUW4</accession>
<evidence type="ECO:0000256" key="2">
    <source>
        <dbReference type="ARBA" id="ARBA00023157"/>
    </source>
</evidence>
<dbReference type="InterPro" id="IPR003540">
    <property type="entry name" value="ADP-ribosyltransferase"/>
</dbReference>
<dbReference type="PRINTS" id="PR00018">
    <property type="entry name" value="KRINGLE"/>
</dbReference>
<evidence type="ECO:0000313" key="6">
    <source>
        <dbReference type="EMBL" id="CAF1164882.1"/>
    </source>
</evidence>
<dbReference type="SMART" id="SM00130">
    <property type="entry name" value="KR"/>
    <property type="match status" value="1"/>
</dbReference>
<dbReference type="Proteomes" id="UP000663852">
    <property type="component" value="Unassembled WGS sequence"/>
</dbReference>
<feature type="region of interest" description="Disordered" evidence="4">
    <location>
        <begin position="472"/>
        <end position="505"/>
    </location>
</feature>
<comment type="caution">
    <text evidence="3">Lacks conserved residue(s) required for the propagation of feature annotation.</text>
</comment>
<dbReference type="InterPro" id="IPR056564">
    <property type="entry name" value="Ig-like_KY"/>
</dbReference>
<evidence type="ECO:0000259" key="5">
    <source>
        <dbReference type="PROSITE" id="PS50070"/>
    </source>
</evidence>
<dbReference type="Pfam" id="PF03496">
    <property type="entry name" value="ADPrib_exo_Tox"/>
    <property type="match status" value="1"/>
</dbReference>
<feature type="domain" description="Kringle" evidence="5">
    <location>
        <begin position="1022"/>
        <end position="1102"/>
    </location>
</feature>
<dbReference type="InterPro" id="IPR013806">
    <property type="entry name" value="Kringle-like"/>
</dbReference>
<dbReference type="Gene3D" id="2.40.20.10">
    <property type="entry name" value="Plasminogen Kringle 4"/>
    <property type="match status" value="1"/>
</dbReference>
<keyword evidence="2" id="KW-1015">Disulfide bond</keyword>
<keyword evidence="1 3" id="KW-0420">Kringle</keyword>
<sequence>MATSTRLRNDQQLEIFCIIWLDNNTQVNDNRETEQHLRSIINRLKRFRDVGECERFIKDRSIDDRIILITSGRLGRKIVPTIHPTRQIISVYIYCMDEAGNKEWSKIYTKVKAVMTQLDKLVLRIKADHKVQQIIEQPLCMDVFTSGSSTGSVNGKFVFTQVLIECLLRLKYNEQDKKELIKRVQKEYEGNGFELNNIREFQESYLPSDAIWWYTRDTFFFKTLNGVLRTENLHMIFLFRSYIADIQHQLKRHQTGNALRVYRGQLISKDELKKLQQSCEQFISLNSFFSTSVNDERARRFLCGNSVSENLERVLFEIHADCQTAATKPFANIQLLSDYPDEEEVLFMIGSIFRLETVLRSSDEDMWIIRMTLCSENDSSLQDVLRYMRQQFGEGETSLRTLGKVLWKMGDLDLAEFYLTRFLNNLPPQDPVIGDLYEELSEIAGLKRNFDKSIEYKNKALEYQKAKKLLDKPDSIEDHKPKKPVSPIPPFKKSPTPSYSKEAPLNGNNVPAQTWPVFSELGLQIVFAQHTSLIKVDHGATHAEILVRTPDDIELVGSLKNGCDEDVFGGNRVFFNRHRRLWQCLFAPNDNGTFTATIYAKRKSDLRSFTSACSYILEARQIPSIPLSYPITWQLFHDLDLEIEMPYNHAAVTWPKSASYVEIRMRAPDHVYLSCDILYNKRKTDGGALAQFDITKHSWQLLFAPQHTGLHTLLVYAKQENDSDSTLHSVVQFNLNVTHISQPVKFPITYKQFKSKRCRIIEPLYGPLKHNFPVLIHCIVPDAIDVDVMIDSNWSRSQDYHDPVFKKMITVGSNEVEVLGKYAQQNTYSDISDVNKQVFHLTASPKCDRSSFFSYYSGTLTNDNEIYSREEGFGVKYYYQTIRVRVNTTGTYTFKSSGRIEDTYGCLYQGNFYPMHPECNIVAKDDDSGGNGQFLITAVLRSDLEYILIFSTYRDRVTGTFEVLASGPDNVFNPIGVLPIDTVTTTISTTSTVTTTTSTTTITTTTTWNKNMTGILCADDPRGLDYHGTVSVTENGRTCQRWDAQSPHKHTISDVLLPYDASLHAAENYCRNPLSKDAMKDRPWCYTNDPAVSWEYCSVPKCSAWSSYPECSVCPDSDYQDSCIDCVTSINCWRGCRCYTIDFSELILTRIQLISSRPCKLVNAKSQLQCQGYC</sequence>
<dbReference type="SUPFAM" id="SSF57440">
    <property type="entry name" value="Kringle-like"/>
    <property type="match status" value="1"/>
</dbReference>
<comment type="caution">
    <text evidence="6">The sequence shown here is derived from an EMBL/GenBank/DDBJ whole genome shotgun (WGS) entry which is preliminary data.</text>
</comment>
<dbReference type="AlphaFoldDB" id="A0A814TUW4"/>